<evidence type="ECO:0000259" key="7">
    <source>
        <dbReference type="Pfam" id="PF04085"/>
    </source>
</evidence>
<dbReference type="Proteomes" id="UP001156706">
    <property type="component" value="Unassembled WGS sequence"/>
</dbReference>
<comment type="similarity">
    <text evidence="1 5">Belongs to the MreC family.</text>
</comment>
<feature type="compositionally biased region" description="Basic residues" evidence="6">
    <location>
        <begin position="290"/>
        <end position="301"/>
    </location>
</feature>
<keyword evidence="3 5" id="KW-0133">Cell shape</keyword>
<feature type="region of interest" description="Disordered" evidence="6">
    <location>
        <begin position="281"/>
        <end position="301"/>
    </location>
</feature>
<evidence type="ECO:0000256" key="1">
    <source>
        <dbReference type="ARBA" id="ARBA00009369"/>
    </source>
</evidence>
<comment type="function">
    <text evidence="5">Involved in formation and maintenance of cell shape.</text>
</comment>
<dbReference type="NCBIfam" id="TIGR00219">
    <property type="entry name" value="mreC"/>
    <property type="match status" value="1"/>
</dbReference>
<accession>A0ABQ5YHW0</accession>
<dbReference type="EMBL" id="BSOG01000001">
    <property type="protein sequence ID" value="GLR12524.1"/>
    <property type="molecule type" value="Genomic_DNA"/>
</dbReference>
<protein>
    <recommendedName>
        <fullName evidence="2 5">Cell shape-determining protein MreC</fullName>
    </recommendedName>
    <alternativeName>
        <fullName evidence="4 5">Cell shape protein MreC</fullName>
    </alternativeName>
</protein>
<organism evidence="8 9">
    <name type="scientific">Chitinimonas prasina</name>
    <dbReference type="NCBI Taxonomy" id="1434937"/>
    <lineage>
        <taxon>Bacteria</taxon>
        <taxon>Pseudomonadati</taxon>
        <taxon>Pseudomonadota</taxon>
        <taxon>Betaproteobacteria</taxon>
        <taxon>Neisseriales</taxon>
        <taxon>Chitinibacteraceae</taxon>
        <taxon>Chitinimonas</taxon>
    </lineage>
</organism>
<evidence type="ECO:0000256" key="6">
    <source>
        <dbReference type="SAM" id="MobiDB-lite"/>
    </source>
</evidence>
<dbReference type="InterPro" id="IPR055342">
    <property type="entry name" value="MreC_beta-barrel_core"/>
</dbReference>
<dbReference type="InterPro" id="IPR007221">
    <property type="entry name" value="MreC"/>
</dbReference>
<dbReference type="RefSeq" id="WP_284195645.1">
    <property type="nucleotide sequence ID" value="NZ_BSOG01000001.1"/>
</dbReference>
<evidence type="ECO:0000256" key="5">
    <source>
        <dbReference type="PIRNR" id="PIRNR038471"/>
    </source>
</evidence>
<dbReference type="PIRSF" id="PIRSF038471">
    <property type="entry name" value="MreC"/>
    <property type="match status" value="1"/>
</dbReference>
<evidence type="ECO:0000256" key="3">
    <source>
        <dbReference type="ARBA" id="ARBA00022960"/>
    </source>
</evidence>
<evidence type="ECO:0000313" key="8">
    <source>
        <dbReference type="EMBL" id="GLR12524.1"/>
    </source>
</evidence>
<gene>
    <name evidence="8" type="ORF">GCM10007907_13140</name>
</gene>
<evidence type="ECO:0000256" key="4">
    <source>
        <dbReference type="ARBA" id="ARBA00032089"/>
    </source>
</evidence>
<proteinExistence type="inferred from homology"/>
<dbReference type="Gene3D" id="2.40.10.340">
    <property type="entry name" value="Rod shape-determining protein MreC, domain 1"/>
    <property type="match status" value="1"/>
</dbReference>
<evidence type="ECO:0000256" key="2">
    <source>
        <dbReference type="ARBA" id="ARBA00013855"/>
    </source>
</evidence>
<dbReference type="PANTHER" id="PTHR34138">
    <property type="entry name" value="CELL SHAPE-DETERMINING PROTEIN MREC"/>
    <property type="match status" value="1"/>
</dbReference>
<dbReference type="InterPro" id="IPR042177">
    <property type="entry name" value="Cell/Rod_1"/>
</dbReference>
<comment type="caution">
    <text evidence="8">The sequence shown here is derived from an EMBL/GenBank/DDBJ whole genome shotgun (WGS) entry which is preliminary data.</text>
</comment>
<name>A0ABQ5YHW0_9NEIS</name>
<dbReference type="PANTHER" id="PTHR34138:SF1">
    <property type="entry name" value="CELL SHAPE-DETERMINING PROTEIN MREC"/>
    <property type="match status" value="1"/>
</dbReference>
<dbReference type="Gene3D" id="2.40.10.350">
    <property type="entry name" value="Rod shape-determining protein MreC, domain 2"/>
    <property type="match status" value="1"/>
</dbReference>
<reference evidence="9" key="1">
    <citation type="journal article" date="2019" name="Int. J. Syst. Evol. Microbiol.">
        <title>The Global Catalogue of Microorganisms (GCM) 10K type strain sequencing project: providing services to taxonomists for standard genome sequencing and annotation.</title>
        <authorList>
            <consortium name="The Broad Institute Genomics Platform"/>
            <consortium name="The Broad Institute Genome Sequencing Center for Infectious Disease"/>
            <person name="Wu L."/>
            <person name="Ma J."/>
        </authorList>
    </citation>
    <scope>NUCLEOTIDE SEQUENCE [LARGE SCALE GENOMIC DNA]</scope>
    <source>
        <strain evidence="9">NBRC 110044</strain>
    </source>
</reference>
<feature type="domain" description="Rod shape-determining protein MreC beta-barrel core" evidence="7">
    <location>
        <begin position="128"/>
        <end position="274"/>
    </location>
</feature>
<evidence type="ECO:0000313" key="9">
    <source>
        <dbReference type="Proteomes" id="UP001156706"/>
    </source>
</evidence>
<keyword evidence="9" id="KW-1185">Reference proteome</keyword>
<sequence>MQATNQPVFFKQGPKPFSLLLIYASLSLTLLVVDVRWQILQPVRETVSVALYPLQWLATAPISAAQQVGDYFVSQTALQRENRKLQDDKLLASAELMRLQALRQENTQLRALLSTRAAHQGKGTLTEVLYNDRDPFTAKLVVDRGESSGVRLGQVVIDPQGVVGQVTRLQPLTAEVTLISNKGHTVPVQVVRNGVRAVLYGLGPENPLEVNWMPLNADIRSDDVLVTSGIDGTYPPGLPVARVKRVDRNAGSAFARISCEPAADIDKHRFLLILDERRDQPARPVEHAAKPARRGAHKEPA</sequence>
<dbReference type="Pfam" id="PF04085">
    <property type="entry name" value="MreC"/>
    <property type="match status" value="1"/>
</dbReference>
<dbReference type="InterPro" id="IPR042175">
    <property type="entry name" value="Cell/Rod_MreC_2"/>
</dbReference>